<sequence length="210" mass="23319">MWWQNLGRRFAHSVRNTVKSVDSRKTFLLDRYAHLLRTNPVLLITHQNHMNKVDSRNLRSAIAQAGGQLTVIRAGVFRAALRTYKEKDPASKEAYNKTKDVVDPVSELIMGPTAVIAFPEQNMHRVKEVVEILRKSNDKLLLLGARIDGTVLDVAGIAKVQELGTIDDVRAQLLGVLSTVGGAELARVLEASGSNLLRTFEGRKKALEDQ</sequence>
<dbReference type="AlphaFoldDB" id="A0A1E4TM19"/>
<dbReference type="Proteomes" id="UP000095023">
    <property type="component" value="Unassembled WGS sequence"/>
</dbReference>
<dbReference type="PANTHER" id="PTHR11560">
    <property type="entry name" value="39S RIBOSOMAL PROTEIN L10, MITOCHONDRIAL"/>
    <property type="match status" value="1"/>
</dbReference>
<dbReference type="InterPro" id="IPR047865">
    <property type="entry name" value="Ribosomal_uL10_bac_type"/>
</dbReference>
<comment type="similarity">
    <text evidence="1">Belongs to the universal ribosomal protein uL10 family.</text>
</comment>
<gene>
    <name evidence="2" type="ORF">CANCADRAFT_23315</name>
</gene>
<organism evidence="2 3">
    <name type="scientific">Tortispora caseinolytica NRRL Y-17796</name>
    <dbReference type="NCBI Taxonomy" id="767744"/>
    <lineage>
        <taxon>Eukaryota</taxon>
        <taxon>Fungi</taxon>
        <taxon>Dikarya</taxon>
        <taxon>Ascomycota</taxon>
        <taxon>Saccharomycotina</taxon>
        <taxon>Trigonopsidomycetes</taxon>
        <taxon>Trigonopsidales</taxon>
        <taxon>Trigonopsidaceae</taxon>
        <taxon>Tortispora</taxon>
    </lineage>
</organism>
<reference evidence="3" key="1">
    <citation type="submission" date="2016-02" db="EMBL/GenBank/DDBJ databases">
        <title>Comparative genomics of biotechnologically important yeasts.</title>
        <authorList>
            <consortium name="DOE Joint Genome Institute"/>
            <person name="Riley R."/>
            <person name="Haridas S."/>
            <person name="Wolfe K.H."/>
            <person name="Lopes M.R."/>
            <person name="Hittinger C.T."/>
            <person name="Goker M."/>
            <person name="Salamov A."/>
            <person name="Wisecaver J."/>
            <person name="Long T.M."/>
            <person name="Aerts A.L."/>
            <person name="Barry K."/>
            <person name="Choi C."/>
            <person name="Clum A."/>
            <person name="Coughlan A.Y."/>
            <person name="Deshpande S."/>
            <person name="Douglass A.P."/>
            <person name="Hanson S.J."/>
            <person name="Klenk H.-P."/>
            <person name="Labutti K."/>
            <person name="Lapidus A."/>
            <person name="Lindquist E."/>
            <person name="Lipzen A."/>
            <person name="Meier-Kolthoff J.P."/>
            <person name="Ohm R.A."/>
            <person name="Otillar R.P."/>
            <person name="Pangilinan J."/>
            <person name="Peng Y."/>
            <person name="Rokas A."/>
            <person name="Rosa C.A."/>
            <person name="Scheuner C."/>
            <person name="Sibirny A.A."/>
            <person name="Slot J.C."/>
            <person name="Stielow J.B."/>
            <person name="Sun H."/>
            <person name="Kurtzman C.P."/>
            <person name="Blackwell M."/>
            <person name="Jeffries T.W."/>
            <person name="Grigoriev I.V."/>
        </authorList>
    </citation>
    <scope>NUCLEOTIDE SEQUENCE [LARGE SCALE GENOMIC DNA]</scope>
    <source>
        <strain evidence="3">NRRL Y-17796</strain>
    </source>
</reference>
<proteinExistence type="inferred from homology"/>
<keyword evidence="3" id="KW-1185">Reference proteome</keyword>
<evidence type="ECO:0000313" key="2">
    <source>
        <dbReference type="EMBL" id="ODV92783.1"/>
    </source>
</evidence>
<dbReference type="SUPFAM" id="SSF160369">
    <property type="entry name" value="Ribosomal protein L10-like"/>
    <property type="match status" value="1"/>
</dbReference>
<evidence type="ECO:0000313" key="3">
    <source>
        <dbReference type="Proteomes" id="UP000095023"/>
    </source>
</evidence>
<dbReference type="EMBL" id="KV453841">
    <property type="protein sequence ID" value="ODV92783.1"/>
    <property type="molecule type" value="Genomic_DNA"/>
</dbReference>
<protein>
    <recommendedName>
        <fullName evidence="4">Ribosomal protein L10</fullName>
    </recommendedName>
</protein>
<accession>A0A1E4TM19</accession>
<dbReference type="OrthoDB" id="360689at2759"/>
<evidence type="ECO:0000256" key="1">
    <source>
        <dbReference type="ARBA" id="ARBA00008889"/>
    </source>
</evidence>
<name>A0A1E4TM19_9ASCO</name>
<dbReference type="InterPro" id="IPR043141">
    <property type="entry name" value="Ribosomal_uL10-like_sf"/>
</dbReference>
<dbReference type="Gene3D" id="3.30.70.1730">
    <property type="match status" value="1"/>
</dbReference>
<evidence type="ECO:0008006" key="4">
    <source>
        <dbReference type="Google" id="ProtNLM"/>
    </source>
</evidence>